<evidence type="ECO:0000256" key="5">
    <source>
        <dbReference type="PROSITE-ProRule" id="PRU10099"/>
    </source>
</evidence>
<dbReference type="InterPro" id="IPR027473">
    <property type="entry name" value="L-asparaginase_C"/>
</dbReference>
<dbReference type="Gene3D" id="3.40.50.1170">
    <property type="entry name" value="L-asparaginase, N-terminal domain"/>
    <property type="match status" value="1"/>
</dbReference>
<dbReference type="Pfam" id="PF17763">
    <property type="entry name" value="Asparaginase_C"/>
    <property type="match status" value="1"/>
</dbReference>
<evidence type="ECO:0000256" key="6">
    <source>
        <dbReference type="PROSITE-ProRule" id="PRU10100"/>
    </source>
</evidence>
<comment type="catalytic activity">
    <reaction evidence="4">
        <text>L-asparagine + H2O = L-aspartate + NH4(+)</text>
        <dbReference type="Rhea" id="RHEA:21016"/>
        <dbReference type="ChEBI" id="CHEBI:15377"/>
        <dbReference type="ChEBI" id="CHEBI:28938"/>
        <dbReference type="ChEBI" id="CHEBI:29991"/>
        <dbReference type="ChEBI" id="CHEBI:58048"/>
        <dbReference type="EC" id="3.5.1.1"/>
    </reaction>
</comment>
<dbReference type="PANTHER" id="PTHR11707:SF28">
    <property type="entry name" value="60 KDA LYSOPHOSPHOLIPASE"/>
    <property type="match status" value="1"/>
</dbReference>
<dbReference type="InterPro" id="IPR027475">
    <property type="entry name" value="Asparaginase/glutaminase_AS2"/>
</dbReference>
<dbReference type="PIRSF" id="PIRSF001220">
    <property type="entry name" value="L-ASNase_gatD"/>
    <property type="match status" value="1"/>
</dbReference>
<name>A0ABS8HVF3_9FIRM</name>
<dbReference type="Pfam" id="PF00710">
    <property type="entry name" value="Asparaginase"/>
    <property type="match status" value="1"/>
</dbReference>
<comment type="caution">
    <text evidence="10">The sequence shown here is derived from an EMBL/GenBank/DDBJ whole genome shotgun (WGS) entry which is preliminary data.</text>
</comment>
<dbReference type="Gene3D" id="3.40.50.40">
    <property type="match status" value="1"/>
</dbReference>
<protein>
    <recommendedName>
        <fullName evidence="2">asparaginase</fullName>
        <ecNumber evidence="2">3.5.1.1</ecNumber>
    </recommendedName>
</protein>
<feature type="domain" description="L-asparaginase N-terminal" evidence="8">
    <location>
        <begin position="4"/>
        <end position="193"/>
    </location>
</feature>
<sequence>MKKNIVIIGTGGTIAGKASSAAETLHYTSAILSINSLIQEIPEIHRTAHVTGEQLSQIDSCDMTYDIWLQLAARVNELLAFNEVDGIVITHGTDTLEETAYFLNLVVQSQKPVVLVGAMRPVTAMSADGPMNLYNAVTLAANDKSIGKGVLVALNDTMNCSREVTKTNTMLQDSFQAPDLGYLGYIQGGIPYFYRLPARRHTICSEFDCRGITDLPKVEIIYGYVDSSPIIAEAAVKAGAKGIVYAGLGNGNMSHSIREGLINIEKQGVVIVRSTRVSSGIVTRNGAIHDDEYHFVVSDTLSPQKARILLMLALLTTNDPVEIQRMFWEY</sequence>
<keyword evidence="3" id="KW-0378">Hydrolase</keyword>
<gene>
    <name evidence="10" type="ORF">LMF89_17520</name>
</gene>
<dbReference type="Proteomes" id="UP001165492">
    <property type="component" value="Unassembled WGS sequence"/>
</dbReference>
<dbReference type="SMART" id="SM00870">
    <property type="entry name" value="Asparaginase"/>
    <property type="match status" value="1"/>
</dbReference>
<dbReference type="CDD" id="cd08964">
    <property type="entry name" value="L-asparaginase_II"/>
    <property type="match status" value="1"/>
</dbReference>
<dbReference type="InterPro" id="IPR020827">
    <property type="entry name" value="Asparaginase/glutaminase_AS1"/>
</dbReference>
<evidence type="ECO:0000256" key="1">
    <source>
        <dbReference type="ARBA" id="ARBA00010518"/>
    </source>
</evidence>
<dbReference type="InterPro" id="IPR027474">
    <property type="entry name" value="L-asparaginase_N"/>
</dbReference>
<feature type="active site" evidence="5">
    <location>
        <position position="13"/>
    </location>
</feature>
<feature type="domain" description="Asparaginase/glutaminase C-terminal" evidence="9">
    <location>
        <begin position="217"/>
        <end position="327"/>
    </location>
</feature>
<dbReference type="SUPFAM" id="SSF53774">
    <property type="entry name" value="Glutaminase/Asparaginase"/>
    <property type="match status" value="1"/>
</dbReference>
<evidence type="ECO:0000259" key="8">
    <source>
        <dbReference type="Pfam" id="PF00710"/>
    </source>
</evidence>
<dbReference type="InterPro" id="IPR040919">
    <property type="entry name" value="Asparaginase_C"/>
</dbReference>
<proteinExistence type="inferred from homology"/>
<organism evidence="10 11">
    <name type="scientific">Pelosinus baikalensis</name>
    <dbReference type="NCBI Taxonomy" id="2892015"/>
    <lineage>
        <taxon>Bacteria</taxon>
        <taxon>Bacillati</taxon>
        <taxon>Bacillota</taxon>
        <taxon>Negativicutes</taxon>
        <taxon>Selenomonadales</taxon>
        <taxon>Sporomusaceae</taxon>
        <taxon>Pelosinus</taxon>
    </lineage>
</organism>
<dbReference type="PROSITE" id="PS00917">
    <property type="entry name" value="ASN_GLN_ASE_2"/>
    <property type="match status" value="1"/>
</dbReference>
<dbReference type="PRINTS" id="PR00139">
    <property type="entry name" value="ASNGLNASE"/>
</dbReference>
<dbReference type="EMBL" id="JAJHJB010000028">
    <property type="protein sequence ID" value="MCC5467137.1"/>
    <property type="molecule type" value="Genomic_DNA"/>
</dbReference>
<dbReference type="PIRSF" id="PIRSF500176">
    <property type="entry name" value="L_ASNase"/>
    <property type="match status" value="1"/>
</dbReference>
<evidence type="ECO:0000256" key="2">
    <source>
        <dbReference type="ARBA" id="ARBA00012920"/>
    </source>
</evidence>
<dbReference type="RefSeq" id="WP_229536164.1">
    <property type="nucleotide sequence ID" value="NZ_JAJHJB010000028.1"/>
</dbReference>
<comment type="similarity">
    <text evidence="1 7">Belongs to the asparaginase 1 family.</text>
</comment>
<keyword evidence="11" id="KW-1185">Reference proteome</keyword>
<reference evidence="10" key="1">
    <citation type="submission" date="2021-11" db="EMBL/GenBank/DDBJ databases">
        <title>Description of a new species Pelosinus isolated from the bottom sediments of Lake Baikal.</title>
        <authorList>
            <person name="Zakharyuk A."/>
        </authorList>
    </citation>
    <scope>NUCLEOTIDE SEQUENCE</scope>
    <source>
        <strain evidence="10">Bkl1</strain>
    </source>
</reference>
<dbReference type="PANTHER" id="PTHR11707">
    <property type="entry name" value="L-ASPARAGINASE"/>
    <property type="match status" value="1"/>
</dbReference>
<dbReference type="InterPro" id="IPR006034">
    <property type="entry name" value="Asparaginase/glutaminase-like"/>
</dbReference>
<evidence type="ECO:0000313" key="10">
    <source>
        <dbReference type="EMBL" id="MCC5467137.1"/>
    </source>
</evidence>
<dbReference type="InterPro" id="IPR036152">
    <property type="entry name" value="Asp/glu_Ase-like_sf"/>
</dbReference>
<dbReference type="PROSITE" id="PS00144">
    <property type="entry name" value="ASN_GLN_ASE_1"/>
    <property type="match status" value="1"/>
</dbReference>
<evidence type="ECO:0000313" key="11">
    <source>
        <dbReference type="Proteomes" id="UP001165492"/>
    </source>
</evidence>
<dbReference type="PROSITE" id="PS51732">
    <property type="entry name" value="ASN_GLN_ASE_3"/>
    <property type="match status" value="1"/>
</dbReference>
<dbReference type="InterPro" id="IPR037152">
    <property type="entry name" value="L-asparaginase_N_sf"/>
</dbReference>
<evidence type="ECO:0000256" key="7">
    <source>
        <dbReference type="RuleBase" id="RU004456"/>
    </source>
</evidence>
<feature type="active site" evidence="6">
    <location>
        <position position="93"/>
    </location>
</feature>
<evidence type="ECO:0000256" key="3">
    <source>
        <dbReference type="ARBA" id="ARBA00022801"/>
    </source>
</evidence>
<dbReference type="InterPro" id="IPR004550">
    <property type="entry name" value="AsnASE_II"/>
</dbReference>
<evidence type="ECO:0000259" key="9">
    <source>
        <dbReference type="Pfam" id="PF17763"/>
    </source>
</evidence>
<accession>A0ABS8HVF3</accession>
<evidence type="ECO:0000256" key="4">
    <source>
        <dbReference type="ARBA" id="ARBA00049366"/>
    </source>
</evidence>
<dbReference type="NCBIfam" id="TIGR00520">
    <property type="entry name" value="asnASE_II"/>
    <property type="match status" value="1"/>
</dbReference>
<dbReference type="EC" id="3.5.1.1" evidence="2"/>